<gene>
    <name evidence="1" type="ORF">VJJ49_01500</name>
</gene>
<proteinExistence type="predicted"/>
<keyword evidence="2" id="KW-1185">Reference proteome</keyword>
<dbReference type="EMBL" id="JAYKBV010000002">
    <property type="protein sequence ID" value="MEB3039368.1"/>
    <property type="molecule type" value="Genomic_DNA"/>
</dbReference>
<evidence type="ECO:0000313" key="1">
    <source>
        <dbReference type="EMBL" id="MEB3039368.1"/>
    </source>
</evidence>
<comment type="caution">
    <text evidence="1">The sequence shown here is derived from an EMBL/GenBank/DDBJ whole genome shotgun (WGS) entry which is preliminary data.</text>
</comment>
<dbReference type="RefSeq" id="WP_297976465.1">
    <property type="nucleotide sequence ID" value="NZ_JAYKBV010000002.1"/>
</dbReference>
<name>A0ABU5Y9I2_9FLAO</name>
<reference evidence="1 2" key="1">
    <citation type="submission" date="2023-12" db="EMBL/GenBank/DDBJ databases">
        <title>Genomic sequences of Capnocytophaga and Parvimonas strains.</title>
        <authorList>
            <person name="Watt R.M."/>
            <person name="Wang M."/>
            <person name="Yang T."/>
            <person name="Tong W.M."/>
        </authorList>
    </citation>
    <scope>NUCLEOTIDE SEQUENCE [LARGE SCALE GENOMIC DNA]</scope>
    <source>
        <strain evidence="1 2">CCUG 13156</strain>
    </source>
</reference>
<accession>A0ABU5Y9I2</accession>
<evidence type="ECO:0008006" key="3">
    <source>
        <dbReference type="Google" id="ProtNLM"/>
    </source>
</evidence>
<evidence type="ECO:0000313" key="2">
    <source>
        <dbReference type="Proteomes" id="UP001324270"/>
    </source>
</evidence>
<organism evidence="1 2">
    <name type="scientific">Capnocytophaga gingivalis</name>
    <dbReference type="NCBI Taxonomy" id="1017"/>
    <lineage>
        <taxon>Bacteria</taxon>
        <taxon>Pseudomonadati</taxon>
        <taxon>Bacteroidota</taxon>
        <taxon>Flavobacteriia</taxon>
        <taxon>Flavobacteriales</taxon>
        <taxon>Flavobacteriaceae</taxon>
        <taxon>Capnocytophaga</taxon>
    </lineage>
</organism>
<dbReference type="Proteomes" id="UP001324270">
    <property type="component" value="Unassembled WGS sequence"/>
</dbReference>
<sequence length="161" mass="18497">MTDLRRLTTIRGLRNNNPGNIRMSDTTWQGKISKEFNTDTNKAFEQFESLEYGLRALMKNAYTWIQRGKNTLEKLITVWAPPHENKTGRYIDYVAAQMQIAKNQPFKKLDRKFFISLAKAITEMENGAAAAQSLVPYSAYEKAFSMMGNISYIPSVEKKNE</sequence>
<protein>
    <recommendedName>
        <fullName evidence="3">Structural protein P5</fullName>
    </recommendedName>
</protein>